<reference evidence="2" key="1">
    <citation type="journal article" date="2019" name="Int. J. Syst. Evol. Microbiol.">
        <title>The Global Catalogue of Microorganisms (GCM) 10K type strain sequencing project: providing services to taxonomists for standard genome sequencing and annotation.</title>
        <authorList>
            <consortium name="The Broad Institute Genomics Platform"/>
            <consortium name="The Broad Institute Genome Sequencing Center for Infectious Disease"/>
            <person name="Wu L."/>
            <person name="Ma J."/>
        </authorList>
    </citation>
    <scope>NUCLEOTIDE SEQUENCE [LARGE SCALE GENOMIC DNA]</scope>
    <source>
        <strain evidence="2">JCM 4087</strain>
    </source>
</reference>
<organism evidence="1 2">
    <name type="scientific">Acidicapsa dinghuensis</name>
    <dbReference type="NCBI Taxonomy" id="2218256"/>
    <lineage>
        <taxon>Bacteria</taxon>
        <taxon>Pseudomonadati</taxon>
        <taxon>Acidobacteriota</taxon>
        <taxon>Terriglobia</taxon>
        <taxon>Terriglobales</taxon>
        <taxon>Acidobacteriaceae</taxon>
        <taxon>Acidicapsa</taxon>
    </lineage>
</organism>
<comment type="caution">
    <text evidence="1">The sequence shown here is derived from an EMBL/GenBank/DDBJ whole genome shotgun (WGS) entry which is preliminary data.</text>
</comment>
<accession>A0ABW1ELX5</accession>
<evidence type="ECO:0000313" key="2">
    <source>
        <dbReference type="Proteomes" id="UP001596091"/>
    </source>
</evidence>
<dbReference type="Proteomes" id="UP001596091">
    <property type="component" value="Unassembled WGS sequence"/>
</dbReference>
<proteinExistence type="predicted"/>
<evidence type="ECO:0000313" key="1">
    <source>
        <dbReference type="EMBL" id="MFC5864280.1"/>
    </source>
</evidence>
<dbReference type="RefSeq" id="WP_263342013.1">
    <property type="nucleotide sequence ID" value="NZ_JAGSYH010000009.1"/>
</dbReference>
<protein>
    <submittedName>
        <fullName evidence="1">Uncharacterized protein</fullName>
    </submittedName>
</protein>
<gene>
    <name evidence="1" type="ORF">ACFPT7_18385</name>
</gene>
<name>A0ABW1ELX5_9BACT</name>
<sequence>MSHCPPIALCEITPDKYAALLTQAQSQGLNLIGESGSTSYQGMDFSWSYDAAAQTLTIQCTEKPIFVPCSMIESRIRSLIA</sequence>
<dbReference type="EMBL" id="JBHSPH010000009">
    <property type="protein sequence ID" value="MFC5864280.1"/>
    <property type="molecule type" value="Genomic_DNA"/>
</dbReference>
<keyword evidence="2" id="KW-1185">Reference proteome</keyword>